<evidence type="ECO:0000313" key="6">
    <source>
        <dbReference type="Proteomes" id="UP000826195"/>
    </source>
</evidence>
<feature type="domain" description="ENT" evidence="4">
    <location>
        <begin position="13"/>
        <end position="97"/>
    </location>
</feature>
<organism evidence="5 6">
    <name type="scientific">Cotesia glomerata</name>
    <name type="common">Lepidopteran parasitic wasp</name>
    <name type="synonym">Apanteles glomeratus</name>
    <dbReference type="NCBI Taxonomy" id="32391"/>
    <lineage>
        <taxon>Eukaryota</taxon>
        <taxon>Metazoa</taxon>
        <taxon>Ecdysozoa</taxon>
        <taxon>Arthropoda</taxon>
        <taxon>Hexapoda</taxon>
        <taxon>Insecta</taxon>
        <taxon>Pterygota</taxon>
        <taxon>Neoptera</taxon>
        <taxon>Endopterygota</taxon>
        <taxon>Hymenoptera</taxon>
        <taxon>Apocrita</taxon>
        <taxon>Ichneumonoidea</taxon>
        <taxon>Braconidae</taxon>
        <taxon>Microgastrinae</taxon>
        <taxon>Cotesia</taxon>
    </lineage>
</organism>
<evidence type="ECO:0000259" key="4">
    <source>
        <dbReference type="PROSITE" id="PS51138"/>
    </source>
</evidence>
<dbReference type="SUPFAM" id="SSF158639">
    <property type="entry name" value="ENT-like"/>
    <property type="match status" value="1"/>
</dbReference>
<dbReference type="AlphaFoldDB" id="A0AAV7J2A3"/>
<dbReference type="PANTHER" id="PTHR16500:SF3">
    <property type="entry name" value="BRCA2-INTERACTING TRANSCRIPTIONAL REPRESSOR EMSY"/>
    <property type="match status" value="1"/>
</dbReference>
<sequence>MRSVRMDMSRDECRKCLRCLELDAYGNMVSVLRAQGSFTEDKKRLLEELAKVLHISNERHRAEVRRAVNDEKLSCIAEQLNGPNTWTDWAIEGRRMIPLLPRLKAYTAFTELANSLSLVLAAANEKKAPVQKNESIVNTNIIVNKTEECKEVKKDDLPLENSTTNLPKTRGRKRKKPLIDPPPSKKLQSEACVNDNNVNCLRQSPPLPATSKVEVTENTQPLLTKECLVNSSLTTCTDTPVTSSEENNVISSSSNVNEIPQTKTAIDKCDVELKVDECINYDKSNDPPTIDKTEPVVEKPETLANSKDSSPINSIGNAKRVTNVVENTASLSGPGPPQVNSKVAFKKLPIDMLNHQSITKVGITLNSNNTINISAFPNARLGSKTNVIVQKGSAQDVKITRGGKAAIGKVIMGSENLSLAAKTAAALLPHRLASNGDKKLNIVPIKNSSHIDIKSNSKLGSMVVLDIPQDVPEEKSISNALESDQNHKVNDTPDTLTSDKTVLLTSQVNSSLDNHSEFDSLKNVTENSESVEPSNILQDSCQEIVMITEELVETQVLDGQTEIYNFESTEDSVCEIQTEDNSEAAEIFNTVLESTEVIESVDFTDSEEHV</sequence>
<comment type="caution">
    <text evidence="5">The sequence shown here is derived from an EMBL/GenBank/DDBJ whole genome shotgun (WGS) entry which is preliminary data.</text>
</comment>
<dbReference type="Gene3D" id="1.10.1240.40">
    <property type="entry name" value="ENT domain"/>
    <property type="match status" value="1"/>
</dbReference>
<evidence type="ECO:0000256" key="3">
    <source>
        <dbReference type="SAM" id="MobiDB-lite"/>
    </source>
</evidence>
<dbReference type="InterPro" id="IPR005491">
    <property type="entry name" value="ENT_dom"/>
</dbReference>
<protein>
    <recommendedName>
        <fullName evidence="4">ENT domain-containing protein</fullName>
    </recommendedName>
</protein>
<evidence type="ECO:0000256" key="2">
    <source>
        <dbReference type="ARBA" id="ARBA00023242"/>
    </source>
</evidence>
<dbReference type="Proteomes" id="UP000826195">
    <property type="component" value="Unassembled WGS sequence"/>
</dbReference>
<reference evidence="5 6" key="1">
    <citation type="journal article" date="2021" name="J. Hered.">
        <title>A chromosome-level genome assembly of the parasitoid wasp, Cotesia glomerata (Hymenoptera: Braconidae).</title>
        <authorList>
            <person name="Pinto B.J."/>
            <person name="Weis J.J."/>
            <person name="Gamble T."/>
            <person name="Ode P.J."/>
            <person name="Paul R."/>
            <person name="Zaspel J.M."/>
        </authorList>
    </citation>
    <scope>NUCLEOTIDE SEQUENCE [LARGE SCALE GENOMIC DNA]</scope>
    <source>
        <strain evidence="5">CgM1</strain>
    </source>
</reference>
<dbReference type="EMBL" id="JAHXZJ010000002">
    <property type="protein sequence ID" value="KAH0563985.1"/>
    <property type="molecule type" value="Genomic_DNA"/>
</dbReference>
<feature type="region of interest" description="Disordered" evidence="3">
    <location>
        <begin position="158"/>
        <end position="188"/>
    </location>
</feature>
<dbReference type="PROSITE" id="PS51138">
    <property type="entry name" value="ENT"/>
    <property type="match status" value="1"/>
</dbReference>
<dbReference type="PANTHER" id="PTHR16500">
    <property type="entry name" value="BRCA2-INTERACTING TRANSCRIPTIONAL REPRESSOR EMSY"/>
    <property type="match status" value="1"/>
</dbReference>
<comment type="subcellular location">
    <subcellularLocation>
        <location evidence="1">Nucleus</location>
    </subcellularLocation>
</comment>
<dbReference type="GO" id="GO:0005654">
    <property type="term" value="C:nucleoplasm"/>
    <property type="evidence" value="ECO:0007669"/>
    <property type="project" value="TreeGrafter"/>
</dbReference>
<accession>A0AAV7J2A3</accession>
<evidence type="ECO:0000313" key="5">
    <source>
        <dbReference type="EMBL" id="KAH0563985.1"/>
    </source>
</evidence>
<dbReference type="GO" id="GO:0006355">
    <property type="term" value="P:regulation of DNA-templated transcription"/>
    <property type="evidence" value="ECO:0007669"/>
    <property type="project" value="InterPro"/>
</dbReference>
<dbReference type="InterPro" id="IPR036142">
    <property type="entry name" value="ENT_dom-like_sf"/>
</dbReference>
<gene>
    <name evidence="5" type="ORF">KQX54_008488</name>
</gene>
<keyword evidence="2" id="KW-0539">Nucleus</keyword>
<dbReference type="Pfam" id="PF03735">
    <property type="entry name" value="ENT"/>
    <property type="match status" value="1"/>
</dbReference>
<proteinExistence type="predicted"/>
<dbReference type="SMART" id="SM01191">
    <property type="entry name" value="ENT"/>
    <property type="match status" value="1"/>
</dbReference>
<evidence type="ECO:0000256" key="1">
    <source>
        <dbReference type="ARBA" id="ARBA00004123"/>
    </source>
</evidence>
<name>A0AAV7J2A3_COTGL</name>
<keyword evidence="6" id="KW-1185">Reference proteome</keyword>
<dbReference type="InterPro" id="IPR033482">
    <property type="entry name" value="EMSY"/>
</dbReference>